<evidence type="ECO:0000313" key="2">
    <source>
        <dbReference type="EMBL" id="AFU88521.1"/>
    </source>
</evidence>
<evidence type="ECO:0000313" key="3">
    <source>
        <dbReference type="Proteomes" id="UP000000460"/>
    </source>
</evidence>
<gene>
    <name evidence="2" type="ORF">CcrSwift_gp203</name>
</gene>
<dbReference type="GeneID" id="13996738"/>
<dbReference type="Pfam" id="PF00550">
    <property type="entry name" value="PP-binding"/>
    <property type="match status" value="1"/>
</dbReference>
<dbReference type="SUPFAM" id="SSF47336">
    <property type="entry name" value="ACP-like"/>
    <property type="match status" value="1"/>
</dbReference>
<name>K4JTS3_9CAUD</name>
<dbReference type="PROSITE" id="PS50075">
    <property type="entry name" value="CARRIER"/>
    <property type="match status" value="1"/>
</dbReference>
<organism evidence="2 3">
    <name type="scientific">Caulobacter phage CcrSwift</name>
    <dbReference type="NCBI Taxonomy" id="2927984"/>
    <lineage>
        <taxon>Viruses</taxon>
        <taxon>Duplodnaviria</taxon>
        <taxon>Heunggongvirae</taxon>
        <taxon>Uroviricota</taxon>
        <taxon>Caudoviricetes</taxon>
        <taxon>Jeanschmidtviridae</taxon>
        <taxon>Shapirovirus</taxon>
        <taxon>Shapirovirus swift</taxon>
    </lineage>
</organism>
<feature type="domain" description="Carrier" evidence="1">
    <location>
        <begin position="2"/>
        <end position="83"/>
    </location>
</feature>
<dbReference type="InterPro" id="IPR036736">
    <property type="entry name" value="ACP-like_sf"/>
</dbReference>
<dbReference type="RefSeq" id="YP_006989936.1">
    <property type="nucleotide sequence ID" value="NC_019411.1"/>
</dbReference>
<reference evidence="2 3" key="1">
    <citation type="journal article" date="2012" name="BMC Genomics">
        <title>The Caulobacter crescentus phage phiCbK: genomics of a canonical phage.</title>
        <authorList>
            <person name="Gill J.J."/>
            <person name="Berry J.D."/>
            <person name="Russell W.K."/>
            <person name="Lessor L."/>
            <person name="Escobar Garcia D.A."/>
            <person name="Hernandez D."/>
            <person name="Kane A."/>
            <person name="Keene J."/>
            <person name="Maddox M."/>
            <person name="Martin R."/>
            <person name="Mohan S."/>
            <person name="Thorn A.M."/>
            <person name="Russell D.H."/>
            <person name="Young R."/>
        </authorList>
    </citation>
    <scope>NUCLEOTIDE SEQUENCE [LARGE SCALE GENOMIC DNA]</scope>
</reference>
<dbReference type="InterPro" id="IPR009081">
    <property type="entry name" value="PP-bd_ACP"/>
</dbReference>
<dbReference type="Proteomes" id="UP000000460">
    <property type="component" value="Segment"/>
</dbReference>
<evidence type="ECO:0000259" key="1">
    <source>
        <dbReference type="PROSITE" id="PS50075"/>
    </source>
</evidence>
<dbReference type="Gene3D" id="1.10.1200.10">
    <property type="entry name" value="ACP-like"/>
    <property type="match status" value="1"/>
</dbReference>
<dbReference type="KEGG" id="vg:13996738"/>
<keyword evidence="3" id="KW-1185">Reference proteome</keyword>
<dbReference type="EMBL" id="JX100809">
    <property type="protein sequence ID" value="AFU88521.1"/>
    <property type="molecule type" value="Genomic_DNA"/>
</dbReference>
<sequence length="85" mass="9660">MTFTRDEIKAATFDYAHAITDRSYTLDDMDEGLRLEDDLGLDSLDIIELMMCLEEDFAVPEPVQFPEDFNTLGDVITFACQSLKS</sequence>
<protein>
    <submittedName>
        <fullName evidence="2">Putative acyl carrier protein</fullName>
    </submittedName>
</protein>
<proteinExistence type="predicted"/>
<accession>K4JTS3</accession>